<dbReference type="PANTHER" id="PTHR40980">
    <property type="entry name" value="PLUG DOMAIN-CONTAINING PROTEIN"/>
    <property type="match status" value="1"/>
</dbReference>
<organism evidence="11 12">
    <name type="scientific">Rhizosphaericola mali</name>
    <dbReference type="NCBI Taxonomy" id="2545455"/>
    <lineage>
        <taxon>Bacteria</taxon>
        <taxon>Pseudomonadati</taxon>
        <taxon>Bacteroidota</taxon>
        <taxon>Chitinophagia</taxon>
        <taxon>Chitinophagales</taxon>
        <taxon>Chitinophagaceae</taxon>
        <taxon>Rhizosphaericola</taxon>
    </lineage>
</organism>
<keyword evidence="12" id="KW-1185">Reference proteome</keyword>
<gene>
    <name evidence="11" type="ORF">E0W69_003660</name>
</gene>
<evidence type="ECO:0000256" key="6">
    <source>
        <dbReference type="ARBA" id="ARBA00023237"/>
    </source>
</evidence>
<dbReference type="InterPro" id="IPR041700">
    <property type="entry name" value="OMP_b-brl_3"/>
</dbReference>
<dbReference type="Proteomes" id="UP000292424">
    <property type="component" value="Chromosome"/>
</dbReference>
<dbReference type="Pfam" id="PF07715">
    <property type="entry name" value="Plug"/>
    <property type="match status" value="1"/>
</dbReference>
<dbReference type="Gene3D" id="2.40.170.20">
    <property type="entry name" value="TonB-dependent receptor, beta-barrel domain"/>
    <property type="match status" value="1"/>
</dbReference>
<feature type="signal peptide" evidence="8">
    <location>
        <begin position="1"/>
        <end position="22"/>
    </location>
</feature>
<dbReference type="InterPro" id="IPR037066">
    <property type="entry name" value="Plug_dom_sf"/>
</dbReference>
<keyword evidence="4 7" id="KW-0812">Transmembrane</keyword>
<keyword evidence="5 7" id="KW-0472">Membrane</keyword>
<dbReference type="OrthoDB" id="905812at2"/>
<evidence type="ECO:0000259" key="10">
    <source>
        <dbReference type="Pfam" id="PF14905"/>
    </source>
</evidence>
<evidence type="ECO:0000259" key="9">
    <source>
        <dbReference type="Pfam" id="PF07715"/>
    </source>
</evidence>
<keyword evidence="6 7" id="KW-0998">Cell outer membrane</keyword>
<feature type="chain" id="PRO_5024398878" evidence="8">
    <location>
        <begin position="23"/>
        <end position="815"/>
    </location>
</feature>
<name>A0A5P2G1S7_9BACT</name>
<dbReference type="RefSeq" id="WP_131328687.1">
    <property type="nucleotide sequence ID" value="NZ_CP044016.1"/>
</dbReference>
<dbReference type="KEGG" id="arac:E0W69_003660"/>
<evidence type="ECO:0000256" key="7">
    <source>
        <dbReference type="PROSITE-ProRule" id="PRU01360"/>
    </source>
</evidence>
<evidence type="ECO:0000313" key="11">
    <source>
        <dbReference type="EMBL" id="QES87800.1"/>
    </source>
</evidence>
<evidence type="ECO:0000256" key="2">
    <source>
        <dbReference type="ARBA" id="ARBA00022448"/>
    </source>
</evidence>
<feature type="domain" description="Outer membrane protein beta-barrel" evidence="10">
    <location>
        <begin position="379"/>
        <end position="788"/>
    </location>
</feature>
<comment type="subcellular location">
    <subcellularLocation>
        <location evidence="1 7">Cell outer membrane</location>
        <topology evidence="1 7">Multi-pass membrane protein</topology>
    </subcellularLocation>
</comment>
<dbReference type="Pfam" id="PF13620">
    <property type="entry name" value="CarboxypepD_reg"/>
    <property type="match status" value="1"/>
</dbReference>
<dbReference type="InterPro" id="IPR039426">
    <property type="entry name" value="TonB-dep_rcpt-like"/>
</dbReference>
<keyword evidence="8" id="KW-0732">Signal</keyword>
<accession>A0A5P2G1S7</accession>
<protein>
    <submittedName>
        <fullName evidence="11">TonB-dependent receptor</fullName>
    </submittedName>
</protein>
<evidence type="ECO:0000256" key="1">
    <source>
        <dbReference type="ARBA" id="ARBA00004571"/>
    </source>
</evidence>
<proteinExistence type="inferred from homology"/>
<dbReference type="GO" id="GO:0009279">
    <property type="term" value="C:cell outer membrane"/>
    <property type="evidence" value="ECO:0007669"/>
    <property type="project" value="UniProtKB-SubCell"/>
</dbReference>
<evidence type="ECO:0000256" key="4">
    <source>
        <dbReference type="ARBA" id="ARBA00022692"/>
    </source>
</evidence>
<evidence type="ECO:0000313" key="12">
    <source>
        <dbReference type="Proteomes" id="UP000292424"/>
    </source>
</evidence>
<dbReference type="Gene3D" id="2.170.130.10">
    <property type="entry name" value="TonB-dependent receptor, plug domain"/>
    <property type="match status" value="1"/>
</dbReference>
<dbReference type="Pfam" id="PF14905">
    <property type="entry name" value="OMP_b-brl_3"/>
    <property type="match status" value="1"/>
</dbReference>
<evidence type="ECO:0000256" key="5">
    <source>
        <dbReference type="ARBA" id="ARBA00023136"/>
    </source>
</evidence>
<keyword evidence="2 7" id="KW-0813">Transport</keyword>
<dbReference type="SUPFAM" id="SSF56935">
    <property type="entry name" value="Porins"/>
    <property type="match status" value="1"/>
</dbReference>
<dbReference type="AlphaFoldDB" id="A0A5P2G1S7"/>
<feature type="domain" description="TonB-dependent receptor plug" evidence="9">
    <location>
        <begin position="144"/>
        <end position="221"/>
    </location>
</feature>
<dbReference type="PROSITE" id="PS52016">
    <property type="entry name" value="TONB_DEPENDENT_REC_3"/>
    <property type="match status" value="1"/>
</dbReference>
<sequence>MKNLLLTIYICCFGMLINYANAQTITGNVKSATGNVDHASINLISTKDSSIIKASLTNDSGVFKIQAPTIGAYKIQVQSLGYKDFYSDSINLKKGSVFNLPEIYLTNTAADLTAVAVSTKKPFIEQKIDKTVVNIANSIVAVGNTVWDVLDKVPGVVVDNGNNRVNLQGKSGVMIYIDGKNTYLSGDQLANLLKSMDASTIQTIEVMTHPSAQYDAAGNAGIINIVTKKNKAKGFNGSLTTGYGQGRFARQNIGGDMNYRNGKLNLYGNYSFYNGKSWNSNYINRDFAESTTTSAVNSPQNAYNVSKWKSHNFKVGADYYLDSTNTIGVMVNGVINPNSEKGNNTTKFLSNNQLDSTAVTNSNSSGKWNSMTYDVNYKHDLDNNGAYIMGDFAYSRFNSKSDQYYETSKYDAENNLLPSIDGLNPLNRIGNLPSLINIKTGKIDFSKPLKNKAKIEAGLKSSYVTSDNDVHYYNQIDNNYVVDSTITNHFKYTENINAAYVNYNQEFEKGWSIQLGLRGEQTVSKGHQYSNDSTVHRNYFKLFPTVFIQKKIKENHTLGFTYNRRIDRPDYQDLNPFLYYLDPYTYSQGNPFLQPQITNSGEVSYAYKTWLVTSLNYTHTSDVISDVLIQDDATKVTYQTKQNVNTTKNITLTTSLNFNVTKWWSTNNSIILMRNYIDGSYLDAPVNLRKNTLIYNGTNTFTLPKGFKAELSGNYHSALIWGLFDIKPQYQINTGIQKNIFNNNATIKVNVNDIFRMQKSNVNINYGNINTYVSNRWDSRRVNISFTWRFKKGKIQTRSHNNTAADDESSRIKSK</sequence>
<keyword evidence="11" id="KW-0675">Receptor</keyword>
<dbReference type="EMBL" id="CP044016">
    <property type="protein sequence ID" value="QES87800.1"/>
    <property type="molecule type" value="Genomic_DNA"/>
</dbReference>
<evidence type="ECO:0000256" key="3">
    <source>
        <dbReference type="ARBA" id="ARBA00022452"/>
    </source>
</evidence>
<dbReference type="InterPro" id="IPR036942">
    <property type="entry name" value="Beta-barrel_TonB_sf"/>
</dbReference>
<evidence type="ECO:0000256" key="8">
    <source>
        <dbReference type="SAM" id="SignalP"/>
    </source>
</evidence>
<keyword evidence="3 7" id="KW-1134">Transmembrane beta strand</keyword>
<reference evidence="11 12" key="1">
    <citation type="submission" date="2019-09" db="EMBL/GenBank/DDBJ databases">
        <title>Complete genome sequence of Arachidicoccus sp. B3-10 isolated from apple orchard soil.</title>
        <authorList>
            <person name="Kim H.S."/>
            <person name="Han K.-I."/>
            <person name="Suh M.K."/>
            <person name="Lee K.C."/>
            <person name="Eom M.K."/>
            <person name="Kim J.-S."/>
            <person name="Kang S.W."/>
            <person name="Sin Y."/>
            <person name="Lee J.-S."/>
        </authorList>
    </citation>
    <scope>NUCLEOTIDE SEQUENCE [LARGE SCALE GENOMIC DNA]</scope>
    <source>
        <strain evidence="11 12">B3-10</strain>
    </source>
</reference>
<comment type="similarity">
    <text evidence="7">Belongs to the TonB-dependent receptor family.</text>
</comment>
<dbReference type="InterPro" id="IPR012910">
    <property type="entry name" value="Plug_dom"/>
</dbReference>
<dbReference type="PANTHER" id="PTHR40980:SF4">
    <property type="entry name" value="TONB-DEPENDENT RECEPTOR-LIKE BETA-BARREL DOMAIN-CONTAINING PROTEIN"/>
    <property type="match status" value="1"/>
</dbReference>